<feature type="region of interest" description="Disordered" evidence="1">
    <location>
        <begin position="53"/>
        <end position="85"/>
    </location>
</feature>
<feature type="compositionally biased region" description="Basic and acidic residues" evidence="1">
    <location>
        <begin position="74"/>
        <end position="85"/>
    </location>
</feature>
<feature type="compositionally biased region" description="Basic and acidic residues" evidence="1">
    <location>
        <begin position="105"/>
        <end position="134"/>
    </location>
</feature>
<feature type="region of interest" description="Disordered" evidence="1">
    <location>
        <begin position="105"/>
        <end position="137"/>
    </location>
</feature>
<keyword evidence="3" id="KW-1185">Reference proteome</keyword>
<protein>
    <submittedName>
        <fullName evidence="2">Uncharacterized protein</fullName>
    </submittedName>
</protein>
<dbReference type="Proteomes" id="UP001341840">
    <property type="component" value="Unassembled WGS sequence"/>
</dbReference>
<name>A0ABU6SWG4_9FABA</name>
<evidence type="ECO:0000313" key="3">
    <source>
        <dbReference type="Proteomes" id="UP001341840"/>
    </source>
</evidence>
<gene>
    <name evidence="2" type="ORF">PIB30_093383</name>
</gene>
<evidence type="ECO:0000313" key="2">
    <source>
        <dbReference type="EMBL" id="MED6140450.1"/>
    </source>
</evidence>
<comment type="caution">
    <text evidence="2">The sequence shown here is derived from an EMBL/GenBank/DDBJ whole genome shotgun (WGS) entry which is preliminary data.</text>
</comment>
<evidence type="ECO:0000256" key="1">
    <source>
        <dbReference type="SAM" id="MobiDB-lite"/>
    </source>
</evidence>
<dbReference type="EMBL" id="JASCZI010062404">
    <property type="protein sequence ID" value="MED6140450.1"/>
    <property type="molecule type" value="Genomic_DNA"/>
</dbReference>
<reference evidence="2 3" key="1">
    <citation type="journal article" date="2023" name="Plants (Basel)">
        <title>Bridging the Gap: Combining Genomics and Transcriptomics Approaches to Understand Stylosanthes scabra, an Orphan Legume from the Brazilian Caatinga.</title>
        <authorList>
            <person name="Ferreira-Neto J.R.C."/>
            <person name="da Silva M.D."/>
            <person name="Binneck E."/>
            <person name="de Melo N.F."/>
            <person name="da Silva R.H."/>
            <person name="de Melo A.L.T.M."/>
            <person name="Pandolfi V."/>
            <person name="Bustamante F.O."/>
            <person name="Brasileiro-Vidal A.C."/>
            <person name="Benko-Iseppon A.M."/>
        </authorList>
    </citation>
    <scope>NUCLEOTIDE SEQUENCE [LARGE SCALE GENOMIC DNA]</scope>
    <source>
        <tissue evidence="2">Leaves</tissue>
    </source>
</reference>
<proteinExistence type="predicted"/>
<organism evidence="2 3">
    <name type="scientific">Stylosanthes scabra</name>
    <dbReference type="NCBI Taxonomy" id="79078"/>
    <lineage>
        <taxon>Eukaryota</taxon>
        <taxon>Viridiplantae</taxon>
        <taxon>Streptophyta</taxon>
        <taxon>Embryophyta</taxon>
        <taxon>Tracheophyta</taxon>
        <taxon>Spermatophyta</taxon>
        <taxon>Magnoliopsida</taxon>
        <taxon>eudicotyledons</taxon>
        <taxon>Gunneridae</taxon>
        <taxon>Pentapetalae</taxon>
        <taxon>rosids</taxon>
        <taxon>fabids</taxon>
        <taxon>Fabales</taxon>
        <taxon>Fabaceae</taxon>
        <taxon>Papilionoideae</taxon>
        <taxon>50 kb inversion clade</taxon>
        <taxon>dalbergioids sensu lato</taxon>
        <taxon>Dalbergieae</taxon>
        <taxon>Pterocarpus clade</taxon>
        <taxon>Stylosanthes</taxon>
    </lineage>
</organism>
<accession>A0ABU6SWG4</accession>
<sequence length="169" mass="19365">MPHALYEALELGPLKKTTDVFTTADCSIVSTAGIIEYIMVKVGRLVIPTDFHVIQPPPGERGHPQISPPPKKKDRQDDGRMRGKEEVQIEMIEALIRELLQKPREVEGLEKEEKGKETTGRYQVEQKKENDKSQGDCLSTKEMFNEMEQILYHNKGADIHLIRNNSKWK</sequence>